<keyword evidence="3" id="KW-0808">Transferase</keyword>
<proteinExistence type="inferred from homology"/>
<name>A0AAW2ZEC6_9EUKA</name>
<dbReference type="AlphaFoldDB" id="A0AAW2ZEC6"/>
<dbReference type="InterPro" id="IPR004263">
    <property type="entry name" value="Exostosin"/>
</dbReference>
<dbReference type="Pfam" id="PF03016">
    <property type="entry name" value="Exostosin_GT47"/>
    <property type="match status" value="1"/>
</dbReference>
<reference evidence="3 4" key="1">
    <citation type="submission" date="2024-03" db="EMBL/GenBank/DDBJ databases">
        <title>The Acrasis kona genome and developmental transcriptomes reveal deep origins of eukaryotic multicellular pathways.</title>
        <authorList>
            <person name="Sheikh S."/>
            <person name="Fu C.-J."/>
            <person name="Brown M.W."/>
            <person name="Baldauf S.L."/>
        </authorList>
    </citation>
    <scope>NUCLEOTIDE SEQUENCE [LARGE SCALE GENOMIC DNA]</scope>
    <source>
        <strain evidence="3 4">ATCC MYA-3509</strain>
    </source>
</reference>
<protein>
    <submittedName>
        <fullName evidence="3">Glucuronyl/N-acetylglucosaminyl transferase EXT1</fullName>
    </submittedName>
</protein>
<feature type="domain" description="Exostosin GT47" evidence="2">
    <location>
        <begin position="2"/>
        <end position="269"/>
    </location>
</feature>
<gene>
    <name evidence="3" type="ORF">AKO1_015478</name>
</gene>
<dbReference type="GO" id="GO:0016757">
    <property type="term" value="F:glycosyltransferase activity"/>
    <property type="evidence" value="ECO:0007669"/>
    <property type="project" value="InterPro"/>
</dbReference>
<keyword evidence="4" id="KW-1185">Reference proteome</keyword>
<dbReference type="PANTHER" id="PTHR11062:SF73">
    <property type="entry name" value="EXOSTOSIN-LIKE 3"/>
    <property type="match status" value="1"/>
</dbReference>
<dbReference type="EMBL" id="JAOPGA020001431">
    <property type="protein sequence ID" value="KAL0488297.1"/>
    <property type="molecule type" value="Genomic_DNA"/>
</dbReference>
<dbReference type="PANTHER" id="PTHR11062">
    <property type="entry name" value="EXOSTOSIN HEPARAN SULFATE GLYCOSYLTRANSFERASE -RELATED"/>
    <property type="match status" value="1"/>
</dbReference>
<evidence type="ECO:0000313" key="3">
    <source>
        <dbReference type="EMBL" id="KAL0488297.1"/>
    </source>
</evidence>
<dbReference type="Proteomes" id="UP001431209">
    <property type="component" value="Unassembled WGS sequence"/>
</dbReference>
<comment type="caution">
    <text evidence="3">The sequence shown here is derived from an EMBL/GenBank/DDBJ whole genome shotgun (WGS) entry which is preliminary data.</text>
</comment>
<evidence type="ECO:0000256" key="1">
    <source>
        <dbReference type="ARBA" id="ARBA00010271"/>
    </source>
</evidence>
<accession>A0AAW2ZEC6</accession>
<sequence>MKVYLYEPLTGFHELKGKILAGGNPLSTGRIYGEVLEAVKSSNFYTEDPNEACFFMAGFDTSCEANKCYPGENLMHQMLHSLKYWNTGNNHILFENSDNYYIPYDPENAITIRTSQNAKYFRSKYDIPIGLTSHNARTFSEQEVPSMSERQFNVSFVGTLYKKYNFRRNLAPLHDNVKNFIILECRDLEDVACNRDQSSLEFEYLLKNSKFGIAAKGVGLHSYRLAEAMAAGAIPIVVADDYVLPFEEVLPWYKFSIRVRENDVLNIPSRAADISEEQLSRMQKMARCVFKEYMSTIGLQVVNGLTLLQRRLNILDGKVVDDSFWHKCDVV</sequence>
<dbReference type="InterPro" id="IPR040911">
    <property type="entry name" value="Exostosin_GT47"/>
</dbReference>
<organism evidence="3 4">
    <name type="scientific">Acrasis kona</name>
    <dbReference type="NCBI Taxonomy" id="1008807"/>
    <lineage>
        <taxon>Eukaryota</taxon>
        <taxon>Discoba</taxon>
        <taxon>Heterolobosea</taxon>
        <taxon>Tetramitia</taxon>
        <taxon>Eutetramitia</taxon>
        <taxon>Acrasidae</taxon>
        <taxon>Acrasis</taxon>
    </lineage>
</organism>
<comment type="similarity">
    <text evidence="1">Belongs to the glycosyltransferase 47 family.</text>
</comment>
<evidence type="ECO:0000259" key="2">
    <source>
        <dbReference type="Pfam" id="PF03016"/>
    </source>
</evidence>
<evidence type="ECO:0000313" key="4">
    <source>
        <dbReference type="Proteomes" id="UP001431209"/>
    </source>
</evidence>